<reference evidence="2" key="2">
    <citation type="submission" date="2022-10" db="EMBL/GenBank/DDBJ databases">
        <authorList>
            <consortium name="ENA_rothamsted_submissions"/>
            <consortium name="culmorum"/>
            <person name="King R."/>
        </authorList>
    </citation>
    <scope>NUCLEOTIDE SEQUENCE</scope>
</reference>
<keyword evidence="3" id="KW-1185">Reference proteome</keyword>
<keyword evidence="1" id="KW-0732">Signal</keyword>
<evidence type="ECO:0000313" key="2">
    <source>
        <dbReference type="EMBL" id="CAG9797300.1"/>
    </source>
</evidence>
<dbReference type="EMBL" id="OU895877">
    <property type="protein sequence ID" value="CAG9797300.1"/>
    <property type="molecule type" value="Genomic_DNA"/>
</dbReference>
<reference evidence="2" key="1">
    <citation type="submission" date="2022-01" db="EMBL/GenBank/DDBJ databases">
        <authorList>
            <person name="King R."/>
        </authorList>
    </citation>
    <scope>NUCLEOTIDE SEQUENCE</scope>
</reference>
<dbReference type="AlphaFoldDB" id="A0A9N9RIF4"/>
<organism evidence="2 3">
    <name type="scientific">Chironomus riparius</name>
    <dbReference type="NCBI Taxonomy" id="315576"/>
    <lineage>
        <taxon>Eukaryota</taxon>
        <taxon>Metazoa</taxon>
        <taxon>Ecdysozoa</taxon>
        <taxon>Arthropoda</taxon>
        <taxon>Hexapoda</taxon>
        <taxon>Insecta</taxon>
        <taxon>Pterygota</taxon>
        <taxon>Neoptera</taxon>
        <taxon>Endopterygota</taxon>
        <taxon>Diptera</taxon>
        <taxon>Nematocera</taxon>
        <taxon>Chironomoidea</taxon>
        <taxon>Chironomidae</taxon>
        <taxon>Chironominae</taxon>
        <taxon>Chironomus</taxon>
    </lineage>
</organism>
<protein>
    <submittedName>
        <fullName evidence="2">Uncharacterized protein</fullName>
    </submittedName>
</protein>
<accession>A0A9N9RIF4</accession>
<name>A0A9N9RIF4_9DIPT</name>
<sequence length="113" mass="12678">MGIYVKIFAIMAVMCVVSCLPIDDVQKVNEPQVDQLAAESSLITDNDDLSDDLTRDKRHHRPHYGYYGNYRFPVGGYYGGYYPYSYGYPSYGGFGYGFGYQPIGFGGYGGFWG</sequence>
<dbReference type="Proteomes" id="UP001153620">
    <property type="component" value="Chromosome 1"/>
</dbReference>
<evidence type="ECO:0000256" key="1">
    <source>
        <dbReference type="SAM" id="SignalP"/>
    </source>
</evidence>
<evidence type="ECO:0000313" key="3">
    <source>
        <dbReference type="Proteomes" id="UP001153620"/>
    </source>
</evidence>
<feature type="signal peptide" evidence="1">
    <location>
        <begin position="1"/>
        <end position="19"/>
    </location>
</feature>
<gene>
    <name evidence="2" type="ORF">CHIRRI_LOCUS299</name>
</gene>
<feature type="chain" id="PRO_5040272852" evidence="1">
    <location>
        <begin position="20"/>
        <end position="113"/>
    </location>
</feature>
<proteinExistence type="predicted"/>